<accession>A0ABD3AE87</accession>
<name>A0ABD3AE87_9GENT</name>
<proteinExistence type="predicted"/>
<dbReference type="EMBL" id="JBJUIK010000004">
    <property type="protein sequence ID" value="KAL3528765.1"/>
    <property type="molecule type" value="Genomic_DNA"/>
</dbReference>
<sequence>MPLPRLFHSCTHCNFYRTFYQVSFILPHSTSLFTLQENLSLIVGLNVARPFNSTASILSNRRLNHHQFRGFCCIIDGEVESELEDSNDVKGVNSKVDRLCKVINELFALNRNLESVLDECGIDLSHDLMVDVLRRF</sequence>
<organism evidence="1 2">
    <name type="scientific">Cinchona calisaya</name>
    <dbReference type="NCBI Taxonomy" id="153742"/>
    <lineage>
        <taxon>Eukaryota</taxon>
        <taxon>Viridiplantae</taxon>
        <taxon>Streptophyta</taxon>
        <taxon>Embryophyta</taxon>
        <taxon>Tracheophyta</taxon>
        <taxon>Spermatophyta</taxon>
        <taxon>Magnoliopsida</taxon>
        <taxon>eudicotyledons</taxon>
        <taxon>Gunneridae</taxon>
        <taxon>Pentapetalae</taxon>
        <taxon>asterids</taxon>
        <taxon>lamiids</taxon>
        <taxon>Gentianales</taxon>
        <taxon>Rubiaceae</taxon>
        <taxon>Cinchonoideae</taxon>
        <taxon>Cinchoneae</taxon>
        <taxon>Cinchona</taxon>
    </lineage>
</organism>
<evidence type="ECO:0000313" key="1">
    <source>
        <dbReference type="EMBL" id="KAL3528765.1"/>
    </source>
</evidence>
<dbReference type="AlphaFoldDB" id="A0ABD3AE87"/>
<keyword evidence="2" id="KW-1185">Reference proteome</keyword>
<dbReference type="Proteomes" id="UP001630127">
    <property type="component" value="Unassembled WGS sequence"/>
</dbReference>
<reference evidence="1 2" key="1">
    <citation type="submission" date="2024-11" db="EMBL/GenBank/DDBJ databases">
        <title>A near-complete genome assembly of Cinchona calisaya.</title>
        <authorList>
            <person name="Lian D.C."/>
            <person name="Zhao X.W."/>
            <person name="Wei L."/>
        </authorList>
    </citation>
    <scope>NUCLEOTIDE SEQUENCE [LARGE SCALE GENOMIC DNA]</scope>
    <source>
        <tissue evidence="1">Nenye</tissue>
    </source>
</reference>
<evidence type="ECO:0000313" key="2">
    <source>
        <dbReference type="Proteomes" id="UP001630127"/>
    </source>
</evidence>
<gene>
    <name evidence="1" type="ORF">ACH5RR_008087</name>
</gene>
<protein>
    <submittedName>
        <fullName evidence="1">Uncharacterized protein</fullName>
    </submittedName>
</protein>
<comment type="caution">
    <text evidence="1">The sequence shown here is derived from an EMBL/GenBank/DDBJ whole genome shotgun (WGS) entry which is preliminary data.</text>
</comment>